<keyword evidence="3" id="KW-1185">Reference proteome</keyword>
<comment type="caution">
    <text evidence="2">The sequence shown here is derived from an EMBL/GenBank/DDBJ whole genome shotgun (WGS) entry which is preliminary data.</text>
</comment>
<sequence length="28" mass="3157">MPMTVFEGLILMLTFGSLIVAILSFKRK</sequence>
<organism evidence="2 3">
    <name type="scientific">Cohnella cellulosilytica</name>
    <dbReference type="NCBI Taxonomy" id="986710"/>
    <lineage>
        <taxon>Bacteria</taxon>
        <taxon>Bacillati</taxon>
        <taxon>Bacillota</taxon>
        <taxon>Bacilli</taxon>
        <taxon>Bacillales</taxon>
        <taxon>Paenibacillaceae</taxon>
        <taxon>Cohnella</taxon>
    </lineage>
</organism>
<evidence type="ECO:0000256" key="1">
    <source>
        <dbReference type="SAM" id="Phobius"/>
    </source>
</evidence>
<dbReference type="EMBL" id="JBHTAI010000008">
    <property type="protein sequence ID" value="MFC7149754.1"/>
    <property type="molecule type" value="Genomic_DNA"/>
</dbReference>
<reference evidence="3" key="1">
    <citation type="journal article" date="2019" name="Int. J. Syst. Evol. Microbiol.">
        <title>The Global Catalogue of Microorganisms (GCM) 10K type strain sequencing project: providing services to taxonomists for standard genome sequencing and annotation.</title>
        <authorList>
            <consortium name="The Broad Institute Genomics Platform"/>
            <consortium name="The Broad Institute Genome Sequencing Center for Infectious Disease"/>
            <person name="Wu L."/>
            <person name="Ma J."/>
        </authorList>
    </citation>
    <scope>NUCLEOTIDE SEQUENCE [LARGE SCALE GENOMIC DNA]</scope>
    <source>
        <strain evidence="3">KCTC 12907</strain>
    </source>
</reference>
<protein>
    <submittedName>
        <fullName evidence="2">Holin-like toxin</fullName>
    </submittedName>
</protein>
<feature type="transmembrane region" description="Helical" evidence="1">
    <location>
        <begin position="6"/>
        <end position="25"/>
    </location>
</feature>
<accession>A0ABW2FCB3</accession>
<name>A0ABW2FCB3_9BACL</name>
<dbReference type="InterPro" id="IPR031616">
    <property type="entry name" value="BsrE-like"/>
</dbReference>
<proteinExistence type="predicted"/>
<gene>
    <name evidence="2" type="ORF">ACFQMJ_14615</name>
</gene>
<dbReference type="RefSeq" id="WP_378049475.1">
    <property type="nucleotide sequence ID" value="NZ_JBHMDN010000020.1"/>
</dbReference>
<evidence type="ECO:0000313" key="3">
    <source>
        <dbReference type="Proteomes" id="UP001596378"/>
    </source>
</evidence>
<keyword evidence="1" id="KW-1133">Transmembrane helix</keyword>
<keyword evidence="1" id="KW-0812">Transmembrane</keyword>
<keyword evidence="1" id="KW-0472">Membrane</keyword>
<evidence type="ECO:0000313" key="2">
    <source>
        <dbReference type="EMBL" id="MFC7149754.1"/>
    </source>
</evidence>
<dbReference type="Proteomes" id="UP001596378">
    <property type="component" value="Unassembled WGS sequence"/>
</dbReference>
<dbReference type="Pfam" id="PF16935">
    <property type="entry name" value="Hol_Tox"/>
    <property type="match status" value="1"/>
</dbReference>